<feature type="compositionally biased region" description="Basic and acidic residues" evidence="2">
    <location>
        <begin position="661"/>
        <end position="675"/>
    </location>
</feature>
<feature type="compositionally biased region" description="Basic residues" evidence="2">
    <location>
        <begin position="138"/>
        <end position="162"/>
    </location>
</feature>
<feature type="compositionally biased region" description="Polar residues" evidence="2">
    <location>
        <begin position="95"/>
        <end position="107"/>
    </location>
</feature>
<feature type="compositionally biased region" description="Basic residues" evidence="2">
    <location>
        <begin position="1093"/>
        <end position="1102"/>
    </location>
</feature>
<protein>
    <submittedName>
        <fullName evidence="3">Uncharacterized protein</fullName>
    </submittedName>
</protein>
<accession>A0A4V0KLJ5</accession>
<feature type="region of interest" description="Disordered" evidence="2">
    <location>
        <begin position="1242"/>
        <end position="1276"/>
    </location>
</feature>
<proteinExistence type="predicted"/>
<evidence type="ECO:0000256" key="1">
    <source>
        <dbReference type="SAM" id="Coils"/>
    </source>
</evidence>
<gene>
    <name evidence="3" type="ORF">PY17X_0911400</name>
</gene>
<keyword evidence="1" id="KW-0175">Coiled coil</keyword>
<organism evidence="3 4">
    <name type="scientific">Plasmodium yoelii</name>
    <dbReference type="NCBI Taxonomy" id="5861"/>
    <lineage>
        <taxon>Eukaryota</taxon>
        <taxon>Sar</taxon>
        <taxon>Alveolata</taxon>
        <taxon>Apicomplexa</taxon>
        <taxon>Aconoidasida</taxon>
        <taxon>Haemosporida</taxon>
        <taxon>Plasmodiidae</taxon>
        <taxon>Plasmodium</taxon>
        <taxon>Plasmodium (Vinckeia)</taxon>
    </lineage>
</organism>
<reference evidence="3 4" key="1">
    <citation type="journal article" date="2014" name="BMC Biol.">
        <title>A comprehensive evaluation of rodent malaria parasite genomes and gene expression.</title>
        <authorList>
            <person name="Otto T.D."/>
            <person name="Bohme U."/>
            <person name="Jackson A.P."/>
            <person name="Hunt M."/>
            <person name="Franke-Fayard B."/>
            <person name="Hoeijmakers W.A."/>
            <person name="Religa A.A."/>
            <person name="Robertson L."/>
            <person name="Sanders M."/>
            <person name="Ogun S.A."/>
            <person name="Cunningham D."/>
            <person name="Erhart A."/>
            <person name="Billker O."/>
            <person name="Khan S.M."/>
            <person name="Stunnenberg H.G."/>
            <person name="Langhorne J."/>
            <person name="Holder A.A."/>
            <person name="Waters A.P."/>
            <person name="Newbold C.I."/>
            <person name="Pain A."/>
            <person name="Berriman M."/>
            <person name="Janse C.J."/>
        </authorList>
    </citation>
    <scope>NUCLEOTIDE SEQUENCE [LARGE SCALE GENOMIC DNA]</scope>
    <source>
        <strain evidence="3 4">17X</strain>
    </source>
</reference>
<dbReference type="RefSeq" id="XP_022812153.1">
    <property type="nucleotide sequence ID" value="XM_022955942.1"/>
</dbReference>
<name>A0A4V0KLJ5_PLAYE</name>
<feature type="compositionally biased region" description="Basic residues" evidence="2">
    <location>
        <begin position="1250"/>
        <end position="1260"/>
    </location>
</feature>
<feature type="compositionally biased region" description="Basic residues" evidence="2">
    <location>
        <begin position="220"/>
        <end position="232"/>
    </location>
</feature>
<feature type="compositionally biased region" description="Polar residues" evidence="2">
    <location>
        <begin position="165"/>
        <end position="177"/>
    </location>
</feature>
<dbReference type="EMBL" id="LM993663">
    <property type="protein sequence ID" value="VTZ78306.1"/>
    <property type="molecule type" value="Genomic_DNA"/>
</dbReference>
<dbReference type="Proteomes" id="UP000072874">
    <property type="component" value="Chromosome 9"/>
</dbReference>
<sequence>MLNNVNQSIYNFKELARQLEACVQCNSTDIEVMREIYSECKKNLSKLEKMTLEALEKGNLGLFEKLVEASTQINQSIHTFEDFEKNPKERKMGYSKTNEMRNISTETRNLKKKKNGTREKLYKGIDDYDKRYLNRSRSGSKNRRKENEYRKKKKEKKRKKKNYQSDDNSNKEVNINDNHFLKSDSQDSLNKYIKNLNGTNGINEYDNIDDYLMEFNEKDKKKKKKKKNYSKSKKSDSNNNDGEDFLNNNDLNSFNSFDDSNNENKNKSNKLEKTSSKNSIVIVTHIYDIINMSLDLKSVSIYLTLKSADKKINIRKKSKSSNVENCSINLSEFFEYNVPHCKQLFLIIDIIDNSTNKAYYKCLINLNKDVLKKTKYIVPAAYLLTKITENFNPENELKNNKTVCIEATDLASSINNPKDNMNQKEPNDIKFIGPTINIYPPQNNNLNNDNLFNNSNNNLSFNNNFPNFANFNFNNKHINNNMNNFNFASRNYLNRNMSKFNFNNPKYRKNHFSNFAFPPNFDVRHGGNMFMSEPNFVTPTLNPNFIQPNMPNSNFINPKNMIPNIKHNIPMTSDFVKPNFSNPNMNTLNFGYPNFSYSNGPEKNMNNVHNSFNISNECNDVKNINNNKNDNDKVSDNCNTISKIVNIDNIENIRNKIMKETDENKNKADNNKEENEQNDQIFSTNNAYVIMNVFFKTKDFDHEAELMKYNNLNLYKQLYKLSNKEKIFYESRNVENEKKIEQLDKAVMLLEIYNESYVDANDKLKNIIESNKEIIDVIEKIIKKKNSKIEKLEKENERIHEAEKIIQDNKKKNNYLSEKIYKLNNLFNDNKLKLKDSNQINNNLNTKVSSLLCQLQNAQLKNEKLLFYLSFLLKHMHKKNLTNVENYLNIMKLKKMNWDIENTAVDYYDTFMEDVTNDYNFIKNNSNINNMTIENYIENQNGGNTKHKLLGEILQFCNNEEKKKISNIKNDIHNKNENQICISNNICSNSSDENAALECYSNNEQIALSIENNKLKKKNLLQSEDDEFLMDECLMTEYKKFVSTTNLNKTEEKRGKNKKGIYNNINISTSSYDNDEYQFNCITNDVVNTSEKNRKKGGKKKKDYNSSNEELEKAINNKSLNKINKSKLENNNEYSDDYEFNMIKNETTSDSNNTFSYIKHANEKKDKDKSKKNKKNEKYKDKYLKEKDGIIFEKTRDCTFKGINNDDINMNIHFDHDKKNIHMHNEKRMDFFEENHISENIQDEEETNLKKKKKKSSNKYKKNEYNNEEDNTDKKKNKIINNVYETQGTKGVITKYKDKKNMHSDSYLDNDDKNKRNKKNKESFFSIKEVDFEEYSNDIKEEQNTDLIIKEQKNISKSKNTYNIGVKKTSDEHLNDFNDFEKKFNYFVKVSSNIKKDILSTDNDGDKINYLVNLNKKGYFRTMTKIINKCNENEPENISYPNNFYKTQLKSNFITEEELNNHKEYLKAFYIKNTKGLIFQNSIIKVYVKLYCHNNNSTENNEISNTNNENLISTNNIIKLNDKKKDNIYMNIYIKSILYNIIYVNADLNGNNMDNIKIIRKNLKKKPNEALEENDYINLKKNEVCLLYTLGFKKKILNSLPLVLNVKCLNNDNTSIKLKISLPLPHMFMLKPNSECLNMFINNHSEKNKCHYKSYCYHMVNLETFNRFINTIKLYKSFNIFHFDSYNVLHSAYPIDENKMALLLIFSEFSHRNHNIPNDFAKLHFISISNSLIQFAVNLFNQIL</sequence>
<dbReference type="OMA" id="NIYMNIY"/>
<dbReference type="OrthoDB" id="372814at2759"/>
<feature type="region of interest" description="Disordered" evidence="2">
    <location>
        <begin position="1091"/>
        <end position="1110"/>
    </location>
</feature>
<feature type="region of interest" description="Disordered" evidence="2">
    <location>
        <begin position="81"/>
        <end position="119"/>
    </location>
</feature>
<evidence type="ECO:0000313" key="3">
    <source>
        <dbReference type="EMBL" id="VTZ78306.1"/>
    </source>
</evidence>
<dbReference type="VEuPathDB" id="PlasmoDB:PY17X_0911400"/>
<dbReference type="VEuPathDB" id="PlasmoDB:PY06843"/>
<feature type="coiled-coil region" evidence="1">
    <location>
        <begin position="775"/>
        <end position="812"/>
    </location>
</feature>
<dbReference type="VEuPathDB" id="PlasmoDB:Py17XNL_000900138"/>
<dbReference type="VEuPathDB" id="PlasmoDB:PY02714"/>
<feature type="region of interest" description="Disordered" evidence="2">
    <location>
        <begin position="661"/>
        <end position="680"/>
    </location>
</feature>
<evidence type="ECO:0000256" key="2">
    <source>
        <dbReference type="SAM" id="MobiDB-lite"/>
    </source>
</evidence>
<feature type="region of interest" description="Disordered" evidence="2">
    <location>
        <begin position="219"/>
        <end position="245"/>
    </location>
</feature>
<dbReference type="KEGG" id="pyo:PY17X_0911400"/>
<feature type="region of interest" description="Disordered" evidence="2">
    <location>
        <begin position="131"/>
        <end position="183"/>
    </location>
</feature>
<evidence type="ECO:0000313" key="4">
    <source>
        <dbReference type="Proteomes" id="UP000072874"/>
    </source>
</evidence>
<dbReference type="VEuPathDB" id="PlasmoDB:PYYM_0910900"/>
<feature type="compositionally biased region" description="Basic and acidic residues" evidence="2">
    <location>
        <begin position="81"/>
        <end position="92"/>
    </location>
</feature>
<dbReference type="GeneID" id="3829855"/>